<comment type="similarity">
    <text evidence="1">Belongs to the peptidase M16 family.</text>
</comment>
<feature type="compositionally biased region" description="Low complexity" evidence="2">
    <location>
        <begin position="39"/>
        <end position="61"/>
    </location>
</feature>
<feature type="region of interest" description="Disordered" evidence="2">
    <location>
        <begin position="38"/>
        <end position="61"/>
    </location>
</feature>
<sequence>MHNPQTNPILRRSRGFLKLAAAAIASLLIASCAPEEPVGGDASDDSAAAAGSAAAAPDSDLPPGVTLIEEYAGAIDGVSIPYAKYRLDNGLTVILHEDHSDPLAHVDLSFHVGSSREEPGRSGFAHFFEHMMFEGSKHVDEGEHGRIITNAGGSLNGTTNSDRTNYYESIPVNQLEIALWLEADRMGFLLEAVDQEKFEVQRETVKNERGQRVDNVPYGRASETMMKNLYAPEHPYSWPVIGWTEDLDAATLNDLERFFLRWYGPNNAQLTIGGAIDSAQTLEWVAKYFGPIPAGPEVPRLTPQPGELEADRYVTLEDNIHLPAVAMLFPTVYYNHADEAPLDAAAKILGQGKASLLYQRLVQSGRAVSAFVSHACRELACEMAFIVVQNPSSGETLAEMEQEIRAVLAEFTERGVSDEDLQKFKAQYEAGRIFGLQSVSGKVGALAYSEMFHGDPKALQNDFERYAAVEPDQVVRAFNQYVTGRPAVVLSIVPNGKPEMAAREPNYSAPQRLTASADSPPDVSPEAPQPQPELREVEDSFDRSVQPEPGINPVVLLPPITDTRLGNGVRLLVVENEETPTVAIQAVFDVGQRDEPQGKAGLAALTATLMNEATTERSAAEFTEALERIGARLSVSAGQYETTVSLSVLAKHLDEGMDLMMERLLQPAFTDEDFQRIKSRTLEGLIQARKSGPSLAARATSAVLAGPTHPLSYPGSGLPSTVEAITPEDVRDFYAEHIPTRLKGVLASTSVPIESLTGRLAPLGELAVKAAAREPMDGLLQPNGQQIYFVDKADAAQSSVRVFHPSLPYDALGEYYLAALMNFNLGGTFDSRINLNLREEKGWTYGARSSFSGGPEFGAFRVSAEINREATADAIREILNELERYASEGMSEDEYRFLQSAIGQRDALRYETPGEKLGLLGQILSYDLPLDYRARQQDLLRETGRGQLNELAGRLIDVQNLAIVVVGDAATVLPQLESLERPIRVLDADGFATDPVPAP</sequence>
<dbReference type="PANTHER" id="PTHR11851">
    <property type="entry name" value="METALLOPROTEASE"/>
    <property type="match status" value="1"/>
</dbReference>
<evidence type="ECO:0000256" key="2">
    <source>
        <dbReference type="SAM" id="MobiDB-lite"/>
    </source>
</evidence>
<keyword evidence="6" id="KW-1185">Reference proteome</keyword>
<evidence type="ECO:0000313" key="6">
    <source>
        <dbReference type="Proteomes" id="UP001359886"/>
    </source>
</evidence>
<feature type="region of interest" description="Disordered" evidence="2">
    <location>
        <begin position="501"/>
        <end position="554"/>
    </location>
</feature>
<gene>
    <name evidence="5" type="ORF">V3330_13130</name>
</gene>
<dbReference type="Pfam" id="PF00675">
    <property type="entry name" value="Peptidase_M16"/>
    <property type="match status" value="2"/>
</dbReference>
<proteinExistence type="inferred from homology"/>
<dbReference type="AlphaFoldDB" id="A0AAW9RGN3"/>
<name>A0AAW9RGN3_9GAMM</name>
<protein>
    <submittedName>
        <fullName evidence="5">Pitrilysin family protein</fullName>
    </submittedName>
</protein>
<dbReference type="RefSeq" id="WP_354695889.1">
    <property type="nucleotide sequence ID" value="NZ_JAZHOG010000008.1"/>
</dbReference>
<accession>A0AAW9RGN3</accession>
<evidence type="ECO:0000313" key="5">
    <source>
        <dbReference type="EMBL" id="MEJ8568569.1"/>
    </source>
</evidence>
<dbReference type="Pfam" id="PF05193">
    <property type="entry name" value="Peptidase_M16_C"/>
    <property type="match status" value="2"/>
</dbReference>
<organism evidence="5 6">
    <name type="scientific">Elongatibacter sediminis</name>
    <dbReference type="NCBI Taxonomy" id="3119006"/>
    <lineage>
        <taxon>Bacteria</taxon>
        <taxon>Pseudomonadati</taxon>
        <taxon>Pseudomonadota</taxon>
        <taxon>Gammaproteobacteria</taxon>
        <taxon>Chromatiales</taxon>
        <taxon>Wenzhouxiangellaceae</taxon>
        <taxon>Elongatibacter</taxon>
    </lineage>
</organism>
<dbReference type="Proteomes" id="UP001359886">
    <property type="component" value="Unassembled WGS sequence"/>
</dbReference>
<dbReference type="PANTHER" id="PTHR11851:SF49">
    <property type="entry name" value="MITOCHONDRIAL-PROCESSING PEPTIDASE SUBUNIT ALPHA"/>
    <property type="match status" value="1"/>
</dbReference>
<reference evidence="5 6" key="1">
    <citation type="submission" date="2024-02" db="EMBL/GenBank/DDBJ databases">
        <title>A novel Wenzhouxiangellaceae bacterium, isolated from coastal sediments.</title>
        <authorList>
            <person name="Du Z.-J."/>
            <person name="Ye Y.-Q."/>
            <person name="Zhang X.-Y."/>
        </authorList>
    </citation>
    <scope>NUCLEOTIDE SEQUENCE [LARGE SCALE GENOMIC DNA]</scope>
    <source>
        <strain evidence="5 6">CH-27</strain>
    </source>
</reference>
<feature type="compositionally biased region" description="Polar residues" evidence="2">
    <location>
        <begin position="508"/>
        <end position="517"/>
    </location>
</feature>
<evidence type="ECO:0000259" key="3">
    <source>
        <dbReference type="Pfam" id="PF00675"/>
    </source>
</evidence>
<evidence type="ECO:0000259" key="4">
    <source>
        <dbReference type="Pfam" id="PF05193"/>
    </source>
</evidence>
<feature type="domain" description="Peptidase M16 N-terminal" evidence="3">
    <location>
        <begin position="93"/>
        <end position="211"/>
    </location>
</feature>
<dbReference type="SUPFAM" id="SSF63411">
    <property type="entry name" value="LuxS/MPP-like metallohydrolase"/>
    <property type="match status" value="4"/>
</dbReference>
<dbReference type="EMBL" id="JAZHOG010000008">
    <property type="protein sequence ID" value="MEJ8568569.1"/>
    <property type="molecule type" value="Genomic_DNA"/>
</dbReference>
<dbReference type="InterPro" id="IPR007863">
    <property type="entry name" value="Peptidase_M16_C"/>
</dbReference>
<evidence type="ECO:0000256" key="1">
    <source>
        <dbReference type="ARBA" id="ARBA00007261"/>
    </source>
</evidence>
<comment type="caution">
    <text evidence="5">The sequence shown here is derived from an EMBL/GenBank/DDBJ whole genome shotgun (WGS) entry which is preliminary data.</text>
</comment>
<dbReference type="GO" id="GO:0046872">
    <property type="term" value="F:metal ion binding"/>
    <property type="evidence" value="ECO:0007669"/>
    <property type="project" value="InterPro"/>
</dbReference>
<dbReference type="InterPro" id="IPR011765">
    <property type="entry name" value="Pept_M16_N"/>
</dbReference>
<feature type="domain" description="Peptidase M16 N-terminal" evidence="3">
    <location>
        <begin position="573"/>
        <end position="681"/>
    </location>
</feature>
<feature type="domain" description="Peptidase M16 C-terminal" evidence="4">
    <location>
        <begin position="725"/>
        <end position="896"/>
    </location>
</feature>
<feature type="compositionally biased region" description="Basic and acidic residues" evidence="2">
    <location>
        <begin position="533"/>
        <end position="542"/>
    </location>
</feature>
<feature type="domain" description="Peptidase M16 C-terminal" evidence="4">
    <location>
        <begin position="250"/>
        <end position="427"/>
    </location>
</feature>
<dbReference type="InterPro" id="IPR050361">
    <property type="entry name" value="MPP/UQCRC_Complex"/>
</dbReference>
<dbReference type="InterPro" id="IPR011249">
    <property type="entry name" value="Metalloenz_LuxS/M16"/>
</dbReference>
<dbReference type="Gene3D" id="3.30.830.10">
    <property type="entry name" value="Metalloenzyme, LuxS/M16 peptidase-like"/>
    <property type="match status" value="4"/>
</dbReference>